<protein>
    <submittedName>
        <fullName evidence="1">Uncharacterized protein</fullName>
    </submittedName>
</protein>
<evidence type="ECO:0000313" key="2">
    <source>
        <dbReference type="Proteomes" id="UP000242381"/>
    </source>
</evidence>
<dbReference type="EMBL" id="KV921513">
    <property type="protein sequence ID" value="ORE13747.1"/>
    <property type="molecule type" value="Genomic_DNA"/>
</dbReference>
<dbReference type="Proteomes" id="UP000242381">
    <property type="component" value="Unassembled WGS sequence"/>
</dbReference>
<proteinExistence type="predicted"/>
<gene>
    <name evidence="1" type="ORF">BCV71DRAFT_268061</name>
</gene>
<dbReference type="AlphaFoldDB" id="A0A1X0RP01"/>
<name>A0A1X0RP01_RHIZD</name>
<organism evidence="1 2">
    <name type="scientific">Rhizopus microsporus</name>
    <dbReference type="NCBI Taxonomy" id="58291"/>
    <lineage>
        <taxon>Eukaryota</taxon>
        <taxon>Fungi</taxon>
        <taxon>Fungi incertae sedis</taxon>
        <taxon>Mucoromycota</taxon>
        <taxon>Mucoromycotina</taxon>
        <taxon>Mucoromycetes</taxon>
        <taxon>Mucorales</taxon>
        <taxon>Mucorineae</taxon>
        <taxon>Rhizopodaceae</taxon>
        <taxon>Rhizopus</taxon>
    </lineage>
</organism>
<evidence type="ECO:0000313" key="1">
    <source>
        <dbReference type="EMBL" id="ORE13747.1"/>
    </source>
</evidence>
<accession>A0A1X0RP01</accession>
<reference evidence="1 2" key="1">
    <citation type="journal article" date="2016" name="Proc. Natl. Acad. Sci. U.S.A.">
        <title>Lipid metabolic changes in an early divergent fungus govern the establishment of a mutualistic symbiosis with endobacteria.</title>
        <authorList>
            <person name="Lastovetsky O.A."/>
            <person name="Gaspar M.L."/>
            <person name="Mondo S.J."/>
            <person name="LaButti K.M."/>
            <person name="Sandor L."/>
            <person name="Grigoriev I.V."/>
            <person name="Henry S.A."/>
            <person name="Pawlowska T.E."/>
        </authorList>
    </citation>
    <scope>NUCLEOTIDE SEQUENCE [LARGE SCALE GENOMIC DNA]</scope>
    <source>
        <strain evidence="1 2">ATCC 11559</strain>
    </source>
</reference>
<sequence>MLKIPTFISGVLATGRLTSIENQCFTSSQNLRERRVFIPQQLQLSYAVKYVIEQSTAAIISFHEEHGKIQIQYRCSFQRPELLSNIIKPIIQRRRRAISNL</sequence>